<evidence type="ECO:0000313" key="3">
    <source>
        <dbReference type="Proteomes" id="UP001266305"/>
    </source>
</evidence>
<reference evidence="2 3" key="1">
    <citation type="submission" date="2023-05" db="EMBL/GenBank/DDBJ databases">
        <title>B98-5 Cell Line De Novo Hybrid Assembly: An Optical Mapping Approach.</title>
        <authorList>
            <person name="Kananen K."/>
            <person name="Auerbach J.A."/>
            <person name="Kautto E."/>
            <person name="Blachly J.S."/>
        </authorList>
    </citation>
    <scope>NUCLEOTIDE SEQUENCE [LARGE SCALE GENOMIC DNA]</scope>
    <source>
        <strain evidence="2">B95-8</strain>
        <tissue evidence="2">Cell line</tissue>
    </source>
</reference>
<name>A0ABQ9ULC2_SAGOE</name>
<evidence type="ECO:0000256" key="1">
    <source>
        <dbReference type="SAM" id="MobiDB-lite"/>
    </source>
</evidence>
<gene>
    <name evidence="2" type="ORF">P7K49_023041</name>
</gene>
<feature type="region of interest" description="Disordered" evidence="1">
    <location>
        <begin position="1"/>
        <end position="24"/>
    </location>
</feature>
<organism evidence="2 3">
    <name type="scientific">Saguinus oedipus</name>
    <name type="common">Cotton-top tamarin</name>
    <name type="synonym">Oedipomidas oedipus</name>
    <dbReference type="NCBI Taxonomy" id="9490"/>
    <lineage>
        <taxon>Eukaryota</taxon>
        <taxon>Metazoa</taxon>
        <taxon>Chordata</taxon>
        <taxon>Craniata</taxon>
        <taxon>Vertebrata</taxon>
        <taxon>Euteleostomi</taxon>
        <taxon>Mammalia</taxon>
        <taxon>Eutheria</taxon>
        <taxon>Euarchontoglires</taxon>
        <taxon>Primates</taxon>
        <taxon>Haplorrhini</taxon>
        <taxon>Platyrrhini</taxon>
        <taxon>Cebidae</taxon>
        <taxon>Callitrichinae</taxon>
        <taxon>Saguinus</taxon>
    </lineage>
</organism>
<accession>A0ABQ9ULC2</accession>
<dbReference type="EMBL" id="JASSZA010000011">
    <property type="protein sequence ID" value="KAK2097590.1"/>
    <property type="molecule type" value="Genomic_DNA"/>
</dbReference>
<protein>
    <submittedName>
        <fullName evidence="2">Uncharacterized protein</fullName>
    </submittedName>
</protein>
<evidence type="ECO:0000313" key="2">
    <source>
        <dbReference type="EMBL" id="KAK2097590.1"/>
    </source>
</evidence>
<proteinExistence type="predicted"/>
<sequence>MRTSGFEMTRSLGQEKLEKASGCRTQGVTRRNSLHLTPRHMGGPLACRQLVTTEYRRREVLARAGQHAQEDKERITRCLGQGFYLAPLAKDRAVPCEGLQGHSRGLFQL</sequence>
<comment type="caution">
    <text evidence="2">The sequence shown here is derived from an EMBL/GenBank/DDBJ whole genome shotgun (WGS) entry which is preliminary data.</text>
</comment>
<keyword evidence="3" id="KW-1185">Reference proteome</keyword>
<dbReference type="Proteomes" id="UP001266305">
    <property type="component" value="Unassembled WGS sequence"/>
</dbReference>